<dbReference type="SUPFAM" id="SSF51735">
    <property type="entry name" value="NAD(P)-binding Rossmann-fold domains"/>
    <property type="match status" value="1"/>
</dbReference>
<dbReference type="InterPro" id="IPR052184">
    <property type="entry name" value="SDR_enzymes"/>
</dbReference>
<dbReference type="Proteomes" id="UP000472372">
    <property type="component" value="Chromosome 3"/>
</dbReference>
<evidence type="ECO:0000313" key="2">
    <source>
        <dbReference type="Proteomes" id="UP000472372"/>
    </source>
</evidence>
<dbReference type="PANTHER" id="PTHR45458:SF1">
    <property type="entry name" value="SHORT CHAIN DEHYDROGENASE"/>
    <property type="match status" value="1"/>
</dbReference>
<reference evidence="1" key="1">
    <citation type="submission" date="2021-02" db="EMBL/GenBank/DDBJ databases">
        <authorList>
            <person name="Syme A R."/>
            <person name="Syme A R."/>
            <person name="Moolhuijzen P."/>
        </authorList>
    </citation>
    <scope>NUCLEOTIDE SEQUENCE</scope>
    <source>
        <strain evidence="1">W1-1</strain>
    </source>
</reference>
<evidence type="ECO:0000313" key="1">
    <source>
        <dbReference type="EMBL" id="CAE7024234.1"/>
    </source>
</evidence>
<dbReference type="AlphaFoldDB" id="A0A6S6VUF6"/>
<protein>
    <submittedName>
        <fullName evidence="1">FabG</fullName>
    </submittedName>
</protein>
<dbReference type="PANTHER" id="PTHR45458">
    <property type="entry name" value="SHORT-CHAIN DEHYDROGENASE/REDUCTASE SDR"/>
    <property type="match status" value="1"/>
</dbReference>
<sequence length="262" mass="29248">MDQIPGVLYADENFSTWLILGASRGIGLEFVKQLLAKNERIIATVREPWAGHASGLWGQAGSDHGRCQMYTCDILSEQSIEKFVAQVALQPNLKIDSVVINAGVLRYPNRATELYVFPLLSFDEFAFHLHTNTIGPIIVAQKLLQTKIPIGRIVFMSSDSGSQINFREMEDGFAAYAASKAALNMAVRHMAAELKRKDDDTIILCMHPGEVATDMANNQLTWEVQGMITPEESVSKMIEVIKSKGIQHSGTFWTWENKPHPW</sequence>
<dbReference type="GO" id="GO:0016616">
    <property type="term" value="F:oxidoreductase activity, acting on the CH-OH group of donors, NAD or NADP as acceptor"/>
    <property type="evidence" value="ECO:0007669"/>
    <property type="project" value="TreeGrafter"/>
</dbReference>
<dbReference type="InterPro" id="IPR002347">
    <property type="entry name" value="SDR_fam"/>
</dbReference>
<organism evidence="1 2">
    <name type="scientific">Pyrenophora teres f. teres</name>
    <dbReference type="NCBI Taxonomy" id="97479"/>
    <lineage>
        <taxon>Eukaryota</taxon>
        <taxon>Fungi</taxon>
        <taxon>Dikarya</taxon>
        <taxon>Ascomycota</taxon>
        <taxon>Pezizomycotina</taxon>
        <taxon>Dothideomycetes</taxon>
        <taxon>Pleosporomycetidae</taxon>
        <taxon>Pleosporales</taxon>
        <taxon>Pleosporineae</taxon>
        <taxon>Pleosporaceae</taxon>
        <taxon>Pyrenophora</taxon>
    </lineage>
</organism>
<dbReference type="InterPro" id="IPR036291">
    <property type="entry name" value="NAD(P)-bd_dom_sf"/>
</dbReference>
<dbReference type="Gene3D" id="3.40.50.720">
    <property type="entry name" value="NAD(P)-binding Rossmann-like Domain"/>
    <property type="match status" value="1"/>
</dbReference>
<gene>
    <name evidence="1" type="ORF">PTTW11_03728</name>
</gene>
<name>A0A6S6VUF6_9PLEO</name>
<accession>A0A6S6VUF6</accession>
<dbReference type="Pfam" id="PF00106">
    <property type="entry name" value="adh_short"/>
    <property type="match status" value="1"/>
</dbReference>
<dbReference type="EMBL" id="HG992979">
    <property type="protein sequence ID" value="CAE7024234.1"/>
    <property type="molecule type" value="Genomic_DNA"/>
</dbReference>
<proteinExistence type="predicted"/>
<dbReference type="PRINTS" id="PR00081">
    <property type="entry name" value="GDHRDH"/>
</dbReference>